<evidence type="ECO:0000313" key="2">
    <source>
        <dbReference type="Proteomes" id="UP000245768"/>
    </source>
</evidence>
<dbReference type="AlphaFoldDB" id="A0A316YCG5"/>
<gene>
    <name evidence="1" type="ORF">FA10DRAFT_270002</name>
</gene>
<name>A0A316YCG5_9BASI</name>
<reference evidence="1 2" key="1">
    <citation type="journal article" date="2018" name="Mol. Biol. Evol.">
        <title>Broad Genomic Sampling Reveals a Smut Pathogenic Ancestry of the Fungal Clade Ustilaginomycotina.</title>
        <authorList>
            <person name="Kijpornyongpan T."/>
            <person name="Mondo S.J."/>
            <person name="Barry K."/>
            <person name="Sandor L."/>
            <person name="Lee J."/>
            <person name="Lipzen A."/>
            <person name="Pangilinan J."/>
            <person name="LaButti K."/>
            <person name="Hainaut M."/>
            <person name="Henrissat B."/>
            <person name="Grigoriev I.V."/>
            <person name="Spatafora J.W."/>
            <person name="Aime M.C."/>
        </authorList>
    </citation>
    <scope>NUCLEOTIDE SEQUENCE [LARGE SCALE GENOMIC DNA]</scope>
    <source>
        <strain evidence="1 2">MCA 4198</strain>
    </source>
</reference>
<evidence type="ECO:0000313" key="1">
    <source>
        <dbReference type="EMBL" id="PWN86929.1"/>
    </source>
</evidence>
<dbReference type="GeneID" id="37044878"/>
<keyword evidence="2" id="KW-1185">Reference proteome</keyword>
<sequence length="160" mass="18432">MASQQDLSKIQWEQKTNVQGMIYEVGRWPVSEPLGNPETALKMTANRDSDDDRSFDVAVDWPYAGKSQYLPTTPEVEQKTGIYNYYFDSSWWPYFDAAISIWTNGSNVLYYFTMNTGEEFSLSVDLPFVPHIVRMKLENPDSTKVVRIHGEVLPTPRPPR</sequence>
<dbReference type="InParanoid" id="A0A316YCG5"/>
<feature type="non-terminal residue" evidence="1">
    <location>
        <position position="160"/>
    </location>
</feature>
<proteinExistence type="predicted"/>
<accession>A0A316YCG5</accession>
<organism evidence="1 2">
    <name type="scientific">Acaromyces ingoldii</name>
    <dbReference type="NCBI Taxonomy" id="215250"/>
    <lineage>
        <taxon>Eukaryota</taxon>
        <taxon>Fungi</taxon>
        <taxon>Dikarya</taxon>
        <taxon>Basidiomycota</taxon>
        <taxon>Ustilaginomycotina</taxon>
        <taxon>Exobasidiomycetes</taxon>
        <taxon>Exobasidiales</taxon>
        <taxon>Cryptobasidiaceae</taxon>
        <taxon>Acaromyces</taxon>
    </lineage>
</organism>
<dbReference type="Proteomes" id="UP000245768">
    <property type="component" value="Unassembled WGS sequence"/>
</dbReference>
<dbReference type="RefSeq" id="XP_025374127.1">
    <property type="nucleotide sequence ID" value="XM_025522962.1"/>
</dbReference>
<protein>
    <submittedName>
        <fullName evidence="1">Uncharacterized protein</fullName>
    </submittedName>
</protein>
<dbReference type="EMBL" id="KZ819642">
    <property type="protein sequence ID" value="PWN86929.1"/>
    <property type="molecule type" value="Genomic_DNA"/>
</dbReference>
<dbReference type="OrthoDB" id="3200925at2759"/>